<sequence length="113" mass="13368">MDSDDDIISVLADKYSREIIILLTNNELTTQEIATKLNIPLSTSYRKIKFLEYMKIIKKTKVIRTLEGLDESYYKGLVSEIEIKFRDGKISYKIERLQMNDKIVRLWQEFGKK</sequence>
<accession>A0A2H1FD37</accession>
<dbReference type="Proteomes" id="UP000230607">
    <property type="component" value="Chromosome 1"/>
</dbReference>
<protein>
    <recommendedName>
        <fullName evidence="3">ArsR family transcriptional regulator</fullName>
    </recommendedName>
</protein>
<keyword evidence="2" id="KW-1185">Reference proteome</keyword>
<name>A0A2H1FD37_9ARCH</name>
<dbReference type="AlphaFoldDB" id="A0A2H1FD37"/>
<dbReference type="RefSeq" id="WP_157926689.1">
    <property type="nucleotide sequence ID" value="NZ_LT841358.1"/>
</dbReference>
<dbReference type="InterPro" id="IPR036390">
    <property type="entry name" value="WH_DNA-bd_sf"/>
</dbReference>
<dbReference type="Gene3D" id="1.10.10.10">
    <property type="entry name" value="Winged helix-like DNA-binding domain superfamily/Winged helix DNA-binding domain"/>
    <property type="match status" value="1"/>
</dbReference>
<evidence type="ECO:0008006" key="3">
    <source>
        <dbReference type="Google" id="ProtNLM"/>
    </source>
</evidence>
<proteinExistence type="predicted"/>
<evidence type="ECO:0000313" key="1">
    <source>
        <dbReference type="EMBL" id="SMH70569.1"/>
    </source>
</evidence>
<organism evidence="1 2">
    <name type="scientific">Candidatus Nitrosotalea okcheonensis</name>
    <dbReference type="NCBI Taxonomy" id="1903276"/>
    <lineage>
        <taxon>Archaea</taxon>
        <taxon>Nitrososphaerota</taxon>
        <taxon>Nitrososphaeria</taxon>
        <taxon>Nitrosotaleales</taxon>
        <taxon>Nitrosotaleaceae</taxon>
        <taxon>Nitrosotalea</taxon>
    </lineage>
</organism>
<dbReference type="InterPro" id="IPR036388">
    <property type="entry name" value="WH-like_DNA-bd_sf"/>
</dbReference>
<dbReference type="SUPFAM" id="SSF46785">
    <property type="entry name" value="Winged helix' DNA-binding domain"/>
    <property type="match status" value="1"/>
</dbReference>
<evidence type="ECO:0000313" key="2">
    <source>
        <dbReference type="Proteomes" id="UP000230607"/>
    </source>
</evidence>
<dbReference type="OrthoDB" id="199042at2157"/>
<dbReference type="EMBL" id="LT841358">
    <property type="protein sequence ID" value="SMH70569.1"/>
    <property type="molecule type" value="Genomic_DNA"/>
</dbReference>
<gene>
    <name evidence="1" type="ORF">NCS_10376</name>
</gene>
<reference evidence="2" key="1">
    <citation type="submission" date="2017-03" db="EMBL/GenBank/DDBJ databases">
        <authorList>
            <person name="Herbold C."/>
        </authorList>
    </citation>
    <scope>NUCLEOTIDE SEQUENCE [LARGE SCALE GENOMIC DNA]</scope>
</reference>